<dbReference type="InterPro" id="IPR039384">
    <property type="entry name" value="HINT"/>
</dbReference>
<evidence type="ECO:0000256" key="1">
    <source>
        <dbReference type="PIRSR" id="PIRSR601310-1"/>
    </source>
</evidence>
<evidence type="ECO:0000313" key="6">
    <source>
        <dbReference type="Proteomes" id="UP000775770"/>
    </source>
</evidence>
<dbReference type="InterPro" id="IPR001310">
    <property type="entry name" value="Histidine_triad_HIT"/>
</dbReference>
<dbReference type="InterPro" id="IPR036265">
    <property type="entry name" value="HIT-like_sf"/>
</dbReference>
<dbReference type="AlphaFoldDB" id="A0A930DKN0"/>
<name>A0A930DKN0_9FIRM</name>
<sequence>MSADCIFCKIANGEIPSGTVYEDEDFRVILDISPAAKGHCLILPKQHGKNLLEMDDAVLAKVFPLAKKIGQAMVKATGAKGFNVVQNNGEAAGQTVEHFHVHIIPRFDAKDSMVLWTPLSYEDGELEKVKESIVKEIHG</sequence>
<evidence type="ECO:0000256" key="2">
    <source>
        <dbReference type="PIRSR" id="PIRSR601310-3"/>
    </source>
</evidence>
<dbReference type="Gene3D" id="3.30.428.10">
    <property type="entry name" value="HIT-like"/>
    <property type="match status" value="1"/>
</dbReference>
<organism evidence="5 6">
    <name type="scientific">Oribacterium sinus</name>
    <dbReference type="NCBI Taxonomy" id="237576"/>
    <lineage>
        <taxon>Bacteria</taxon>
        <taxon>Bacillati</taxon>
        <taxon>Bacillota</taxon>
        <taxon>Clostridia</taxon>
        <taxon>Lachnospirales</taxon>
        <taxon>Lachnospiraceae</taxon>
        <taxon>Oribacterium</taxon>
    </lineage>
</organism>
<dbReference type="GO" id="GO:0003824">
    <property type="term" value="F:catalytic activity"/>
    <property type="evidence" value="ECO:0007669"/>
    <property type="project" value="InterPro"/>
</dbReference>
<dbReference type="SUPFAM" id="SSF54197">
    <property type="entry name" value="HIT-like"/>
    <property type="match status" value="1"/>
</dbReference>
<dbReference type="RefSeq" id="WP_304071097.1">
    <property type="nucleotide sequence ID" value="NZ_JABZRA010000047.1"/>
</dbReference>
<evidence type="ECO:0000313" key="5">
    <source>
        <dbReference type="EMBL" id="MBF1272666.1"/>
    </source>
</evidence>
<dbReference type="PANTHER" id="PTHR46648">
    <property type="entry name" value="HIT FAMILY PROTEIN 1"/>
    <property type="match status" value="1"/>
</dbReference>
<dbReference type="PROSITE" id="PS51084">
    <property type="entry name" value="HIT_2"/>
    <property type="match status" value="1"/>
</dbReference>
<dbReference type="Pfam" id="PF01230">
    <property type="entry name" value="HIT"/>
    <property type="match status" value="1"/>
</dbReference>
<reference evidence="5" key="1">
    <citation type="submission" date="2020-04" db="EMBL/GenBank/DDBJ databases">
        <title>Deep metagenomics examines the oral microbiome during advanced dental caries in children, revealing novel taxa and co-occurrences with host molecules.</title>
        <authorList>
            <person name="Baker J.L."/>
            <person name="Morton J.T."/>
            <person name="Dinis M."/>
            <person name="Alvarez R."/>
            <person name="Tran N.C."/>
            <person name="Knight R."/>
            <person name="Edlund A."/>
        </authorList>
    </citation>
    <scope>NUCLEOTIDE SEQUENCE</scope>
    <source>
        <strain evidence="5">JCVI_38_bin.19</strain>
    </source>
</reference>
<feature type="active site" description="Tele-AMP-histidine intermediate" evidence="1">
    <location>
        <position position="100"/>
    </location>
</feature>
<dbReference type="PROSITE" id="PS00892">
    <property type="entry name" value="HIT_1"/>
    <property type="match status" value="1"/>
</dbReference>
<dbReference type="EMBL" id="JABZRA010000047">
    <property type="protein sequence ID" value="MBF1272666.1"/>
    <property type="molecule type" value="Genomic_DNA"/>
</dbReference>
<dbReference type="PRINTS" id="PR00332">
    <property type="entry name" value="HISTRIAD"/>
</dbReference>
<dbReference type="GO" id="GO:0009117">
    <property type="term" value="P:nucleotide metabolic process"/>
    <property type="evidence" value="ECO:0007669"/>
    <property type="project" value="TreeGrafter"/>
</dbReference>
<feature type="short sequence motif" description="Histidine triad motif" evidence="2 3">
    <location>
        <begin position="98"/>
        <end position="102"/>
    </location>
</feature>
<dbReference type="PANTHER" id="PTHR46648:SF1">
    <property type="entry name" value="ADENOSINE 5'-MONOPHOSPHORAMIDASE HNT1"/>
    <property type="match status" value="1"/>
</dbReference>
<protein>
    <submittedName>
        <fullName evidence="5">HIT family protein</fullName>
    </submittedName>
</protein>
<dbReference type="CDD" id="cd01277">
    <property type="entry name" value="HINT_subgroup"/>
    <property type="match status" value="1"/>
</dbReference>
<gene>
    <name evidence="5" type="ORF">HXM90_04505</name>
</gene>
<proteinExistence type="predicted"/>
<dbReference type="InterPro" id="IPR019808">
    <property type="entry name" value="Histidine_triad_CS"/>
</dbReference>
<comment type="caution">
    <text evidence="5">The sequence shown here is derived from an EMBL/GenBank/DDBJ whole genome shotgun (WGS) entry which is preliminary data.</text>
</comment>
<evidence type="ECO:0000259" key="4">
    <source>
        <dbReference type="PROSITE" id="PS51084"/>
    </source>
</evidence>
<feature type="domain" description="HIT" evidence="4">
    <location>
        <begin position="6"/>
        <end position="114"/>
    </location>
</feature>
<dbReference type="Proteomes" id="UP000775770">
    <property type="component" value="Unassembled WGS sequence"/>
</dbReference>
<dbReference type="InterPro" id="IPR011146">
    <property type="entry name" value="HIT-like"/>
</dbReference>
<evidence type="ECO:0000256" key="3">
    <source>
        <dbReference type="PROSITE-ProRule" id="PRU00464"/>
    </source>
</evidence>
<accession>A0A930DKN0</accession>